<evidence type="ECO:0000313" key="2">
    <source>
        <dbReference type="EMBL" id="MCA9381425.1"/>
    </source>
</evidence>
<dbReference type="GO" id="GO:0030246">
    <property type="term" value="F:carbohydrate binding"/>
    <property type="evidence" value="ECO:0007669"/>
    <property type="project" value="InterPro"/>
</dbReference>
<evidence type="ECO:0008006" key="4">
    <source>
        <dbReference type="Google" id="ProtNLM"/>
    </source>
</evidence>
<dbReference type="Proteomes" id="UP000775877">
    <property type="component" value="Unassembled WGS sequence"/>
</dbReference>
<organism evidence="2 3">
    <name type="scientific">Candidatus Dojkabacteria bacterium</name>
    <dbReference type="NCBI Taxonomy" id="2099670"/>
    <lineage>
        <taxon>Bacteria</taxon>
        <taxon>Candidatus Dojkabacteria</taxon>
    </lineage>
</organism>
<dbReference type="SUPFAM" id="SSF49384">
    <property type="entry name" value="Carbohydrate-binding domain"/>
    <property type="match status" value="1"/>
</dbReference>
<reference evidence="2" key="2">
    <citation type="journal article" date="2021" name="Microbiome">
        <title>Successional dynamics and alternative stable states in a saline activated sludge microbial community over 9 years.</title>
        <authorList>
            <person name="Wang Y."/>
            <person name="Ye J."/>
            <person name="Ju F."/>
            <person name="Liu L."/>
            <person name="Boyd J.A."/>
            <person name="Deng Y."/>
            <person name="Parks D.H."/>
            <person name="Jiang X."/>
            <person name="Yin X."/>
            <person name="Woodcroft B.J."/>
            <person name="Tyson G.W."/>
            <person name="Hugenholtz P."/>
            <person name="Polz M.F."/>
            <person name="Zhang T."/>
        </authorList>
    </citation>
    <scope>NUCLEOTIDE SEQUENCE</scope>
    <source>
        <strain evidence="2">HKST-UBA13</strain>
    </source>
</reference>
<dbReference type="Gene3D" id="2.60.40.680">
    <property type="match status" value="1"/>
</dbReference>
<proteinExistence type="predicted"/>
<feature type="transmembrane region" description="Helical" evidence="1">
    <location>
        <begin position="16"/>
        <end position="37"/>
    </location>
</feature>
<comment type="caution">
    <text evidence="2">The sequence shown here is derived from an EMBL/GenBank/DDBJ whole genome shotgun (WGS) entry which is preliminary data.</text>
</comment>
<dbReference type="InterPro" id="IPR008965">
    <property type="entry name" value="CBM2/CBM3_carb-bd_dom_sf"/>
</dbReference>
<evidence type="ECO:0000256" key="1">
    <source>
        <dbReference type="SAM" id="Phobius"/>
    </source>
</evidence>
<accession>A0A955L204</accession>
<keyword evidence="1" id="KW-0472">Membrane</keyword>
<evidence type="ECO:0000313" key="3">
    <source>
        <dbReference type="Proteomes" id="UP000775877"/>
    </source>
</evidence>
<keyword evidence="1" id="KW-0812">Transmembrane</keyword>
<sequence>MKKDSKKLQFDSITKRLVIVCIFTTFVAISIWLYYFLSVTKADALPSTGSNLPSVDTLANFNLKFDQEQLILPLNEEQVISLKLDGSVEDIISAKSVIQYDSSVIEVVNQTESTLFDFYIGNSVDSAQGLMTLSGALTKTSSKKSGTFSQITIKRIAEGETAIKLFGESEGKQGGSQYSKVVTVYGPSYPTQTQIIKIL</sequence>
<name>A0A955L204_9BACT</name>
<protein>
    <recommendedName>
        <fullName evidence="4">Cohesin domain-containing protein</fullName>
    </recommendedName>
</protein>
<dbReference type="EMBL" id="JAGQLJ010000099">
    <property type="protein sequence ID" value="MCA9381425.1"/>
    <property type="molecule type" value="Genomic_DNA"/>
</dbReference>
<keyword evidence="1" id="KW-1133">Transmembrane helix</keyword>
<gene>
    <name evidence="2" type="ORF">KC678_04120</name>
</gene>
<reference evidence="2" key="1">
    <citation type="submission" date="2020-04" db="EMBL/GenBank/DDBJ databases">
        <authorList>
            <person name="Zhang T."/>
        </authorList>
    </citation>
    <scope>NUCLEOTIDE SEQUENCE</scope>
    <source>
        <strain evidence="2">HKST-UBA13</strain>
    </source>
</reference>
<dbReference type="AlphaFoldDB" id="A0A955L204"/>